<dbReference type="AlphaFoldDB" id="A0A4C1YM14"/>
<dbReference type="Proteomes" id="UP000299102">
    <property type="component" value="Unassembled WGS sequence"/>
</dbReference>
<reference evidence="1 2" key="1">
    <citation type="journal article" date="2019" name="Commun. Biol.">
        <title>The bagworm genome reveals a unique fibroin gene that provides high tensile strength.</title>
        <authorList>
            <person name="Kono N."/>
            <person name="Nakamura H."/>
            <person name="Ohtoshi R."/>
            <person name="Tomita M."/>
            <person name="Numata K."/>
            <person name="Arakawa K."/>
        </authorList>
    </citation>
    <scope>NUCLEOTIDE SEQUENCE [LARGE SCALE GENOMIC DNA]</scope>
</reference>
<accession>A0A4C1YM14</accession>
<name>A0A4C1YM14_EUMVA</name>
<gene>
    <name evidence="1" type="ORF">EVAR_52882_1</name>
</gene>
<protein>
    <submittedName>
        <fullName evidence="1">Uncharacterized protein</fullName>
    </submittedName>
</protein>
<proteinExistence type="predicted"/>
<sequence>MIQTLMRSRAITLHVFDFIGRFNGERTRQRPIGDDVSVPSQWMKKLCRPFHIFQCSDIEGFVTVTACRYRVGRAMKKPSTGSPSVGEEMTRKTFSENRYLFSCSTFELSVYSLY</sequence>
<keyword evidence="2" id="KW-1185">Reference proteome</keyword>
<dbReference type="EMBL" id="BGZK01001277">
    <property type="protein sequence ID" value="GBP76140.1"/>
    <property type="molecule type" value="Genomic_DNA"/>
</dbReference>
<comment type="caution">
    <text evidence="1">The sequence shown here is derived from an EMBL/GenBank/DDBJ whole genome shotgun (WGS) entry which is preliminary data.</text>
</comment>
<evidence type="ECO:0000313" key="1">
    <source>
        <dbReference type="EMBL" id="GBP76140.1"/>
    </source>
</evidence>
<organism evidence="1 2">
    <name type="scientific">Eumeta variegata</name>
    <name type="common">Bagworm moth</name>
    <name type="synonym">Eumeta japonica</name>
    <dbReference type="NCBI Taxonomy" id="151549"/>
    <lineage>
        <taxon>Eukaryota</taxon>
        <taxon>Metazoa</taxon>
        <taxon>Ecdysozoa</taxon>
        <taxon>Arthropoda</taxon>
        <taxon>Hexapoda</taxon>
        <taxon>Insecta</taxon>
        <taxon>Pterygota</taxon>
        <taxon>Neoptera</taxon>
        <taxon>Endopterygota</taxon>
        <taxon>Lepidoptera</taxon>
        <taxon>Glossata</taxon>
        <taxon>Ditrysia</taxon>
        <taxon>Tineoidea</taxon>
        <taxon>Psychidae</taxon>
        <taxon>Oiketicinae</taxon>
        <taxon>Eumeta</taxon>
    </lineage>
</organism>
<evidence type="ECO:0000313" key="2">
    <source>
        <dbReference type="Proteomes" id="UP000299102"/>
    </source>
</evidence>